<dbReference type="Gene3D" id="2.60.200.20">
    <property type="match status" value="1"/>
</dbReference>
<dbReference type="Pfam" id="PF02008">
    <property type="entry name" value="zf-CXXC"/>
    <property type="match status" value="1"/>
</dbReference>
<keyword evidence="1" id="KW-0479">Metal-binding</keyword>
<accession>K3WPR4</accession>
<dbReference type="InterPro" id="IPR008984">
    <property type="entry name" value="SMAD_FHA_dom_sf"/>
</dbReference>
<dbReference type="HOGENOM" id="CLU_597857_0_0_1"/>
<feature type="domain" description="CXXC-type" evidence="8">
    <location>
        <begin position="85"/>
        <end position="132"/>
    </location>
</feature>
<dbReference type="InterPro" id="IPR013087">
    <property type="entry name" value="Znf_C2H2_type"/>
</dbReference>
<feature type="region of interest" description="Disordered" evidence="5">
    <location>
        <begin position="1"/>
        <end position="85"/>
    </location>
</feature>
<feature type="compositionally biased region" description="Basic and acidic residues" evidence="5">
    <location>
        <begin position="61"/>
        <end position="70"/>
    </location>
</feature>
<keyword evidence="10" id="KW-1185">Reference proteome</keyword>
<dbReference type="InterPro" id="IPR002857">
    <property type="entry name" value="Znf_CXXC"/>
</dbReference>
<feature type="compositionally biased region" description="Basic and acidic residues" evidence="5">
    <location>
        <begin position="38"/>
        <end position="52"/>
    </location>
</feature>
<feature type="domain" description="C2H2-type" evidence="7">
    <location>
        <begin position="200"/>
        <end position="224"/>
    </location>
</feature>
<dbReference type="OMA" id="DVDCHIG"/>
<dbReference type="AlphaFoldDB" id="K3WPR4"/>
<sequence>MASEKYESEPEDDGALSYYSQDSDRESTSGPIVLSETVHSDSDAHNMLKSSEELPPSPREVSLESDERLQDNSLDGSDAGFGSKSSRTRVMRCGKCAGCTASDCMKCRHCLDMKKYGGPGLRKQSCKNRKCIIPKVVLLNQSKDDEFVDEKGNIVYPDYYDGADMLDGAELYHTGALDARTSMISVIQECEIFIDRHLVFTCDFCVARFSSKDLLDLHERVEHSLATIQVDALEREASRMFLHPIQQNCFINAQLRERKQIQRACPRAYVKLEGRDFQYFMMQPCIVLGRLSSWWLNFYQNLVLTNATGLGGGDVDCHIGNDTTIDSKHALIAWSSNKKSFTIECLSDRTPISVNGQKVSFESMPMTLESRNLVEVGSCAFYFLLPKAPSENKDQWSCRQPAQDQVGTLPRSELQAWLHATIRKRRASAASGDDSKLDHASDVAAIKKRCQERLAMSS</sequence>
<dbReference type="EnsemblProtists" id="PYU1_T006956">
    <property type="protein sequence ID" value="PYU1_T006956"/>
    <property type="gene ID" value="PYU1_G006941"/>
</dbReference>
<evidence type="ECO:0000259" key="6">
    <source>
        <dbReference type="PROSITE" id="PS50006"/>
    </source>
</evidence>
<dbReference type="InterPro" id="IPR000253">
    <property type="entry name" value="FHA_dom"/>
</dbReference>
<evidence type="ECO:0000313" key="9">
    <source>
        <dbReference type="EnsemblProtists" id="PYU1_T006956"/>
    </source>
</evidence>
<dbReference type="GO" id="GO:0003677">
    <property type="term" value="F:DNA binding"/>
    <property type="evidence" value="ECO:0007669"/>
    <property type="project" value="InterPro"/>
</dbReference>
<dbReference type="SUPFAM" id="SSF49879">
    <property type="entry name" value="SMAD/FHA domain"/>
    <property type="match status" value="1"/>
</dbReference>
<evidence type="ECO:0000259" key="7">
    <source>
        <dbReference type="PROSITE" id="PS50157"/>
    </source>
</evidence>
<dbReference type="GO" id="GO:0008270">
    <property type="term" value="F:zinc ion binding"/>
    <property type="evidence" value="ECO:0007669"/>
    <property type="project" value="UniProtKB-KW"/>
</dbReference>
<evidence type="ECO:0000256" key="5">
    <source>
        <dbReference type="SAM" id="MobiDB-lite"/>
    </source>
</evidence>
<dbReference type="PROSITE" id="PS00028">
    <property type="entry name" value="ZINC_FINGER_C2H2_1"/>
    <property type="match status" value="1"/>
</dbReference>
<protein>
    <recommendedName>
        <fullName evidence="11">FHA domain-containing protein</fullName>
    </recommendedName>
</protein>
<reference evidence="9" key="3">
    <citation type="submission" date="2015-02" db="UniProtKB">
        <authorList>
            <consortium name="EnsemblProtists"/>
        </authorList>
    </citation>
    <scope>IDENTIFICATION</scope>
    <source>
        <strain evidence="9">DAOM BR144</strain>
    </source>
</reference>
<feature type="domain" description="FHA" evidence="6">
    <location>
        <begin position="286"/>
        <end position="364"/>
    </location>
</feature>
<dbReference type="PROSITE" id="PS50006">
    <property type="entry name" value="FHA_DOMAIN"/>
    <property type="match status" value="1"/>
</dbReference>
<evidence type="ECO:0000256" key="4">
    <source>
        <dbReference type="PROSITE-ProRule" id="PRU00042"/>
    </source>
</evidence>
<evidence type="ECO:0000259" key="8">
    <source>
        <dbReference type="PROSITE" id="PS51058"/>
    </source>
</evidence>
<evidence type="ECO:0000256" key="2">
    <source>
        <dbReference type="ARBA" id="ARBA00022771"/>
    </source>
</evidence>
<reference evidence="10" key="2">
    <citation type="submission" date="2010-04" db="EMBL/GenBank/DDBJ databases">
        <authorList>
            <person name="Buell R."/>
            <person name="Hamilton J."/>
            <person name="Hostetler J."/>
        </authorList>
    </citation>
    <scope>NUCLEOTIDE SEQUENCE [LARGE SCALE GENOMIC DNA]</scope>
    <source>
        <strain evidence="10">DAOM:BR144</strain>
    </source>
</reference>
<dbReference type="Proteomes" id="UP000019132">
    <property type="component" value="Unassembled WGS sequence"/>
</dbReference>
<reference evidence="10" key="1">
    <citation type="journal article" date="2010" name="Genome Biol.">
        <title>Genome sequence of the necrotrophic plant pathogen Pythium ultimum reveals original pathogenicity mechanisms and effector repertoire.</title>
        <authorList>
            <person name="Levesque C.A."/>
            <person name="Brouwer H."/>
            <person name="Cano L."/>
            <person name="Hamilton J.P."/>
            <person name="Holt C."/>
            <person name="Huitema E."/>
            <person name="Raffaele S."/>
            <person name="Robideau G.P."/>
            <person name="Thines M."/>
            <person name="Win J."/>
            <person name="Zerillo M.M."/>
            <person name="Beakes G.W."/>
            <person name="Boore J.L."/>
            <person name="Busam D."/>
            <person name="Dumas B."/>
            <person name="Ferriera S."/>
            <person name="Fuerstenberg S.I."/>
            <person name="Gachon C.M."/>
            <person name="Gaulin E."/>
            <person name="Govers F."/>
            <person name="Grenville-Briggs L."/>
            <person name="Horner N."/>
            <person name="Hostetler J."/>
            <person name="Jiang R.H."/>
            <person name="Johnson J."/>
            <person name="Krajaejun T."/>
            <person name="Lin H."/>
            <person name="Meijer H.J."/>
            <person name="Moore B."/>
            <person name="Morris P."/>
            <person name="Phuntmart V."/>
            <person name="Puiu D."/>
            <person name="Shetty J."/>
            <person name="Stajich J.E."/>
            <person name="Tripathy S."/>
            <person name="Wawra S."/>
            <person name="van West P."/>
            <person name="Whitty B.R."/>
            <person name="Coutinho P.M."/>
            <person name="Henrissat B."/>
            <person name="Martin F."/>
            <person name="Thomas P.D."/>
            <person name="Tyler B.M."/>
            <person name="De Vries R.P."/>
            <person name="Kamoun S."/>
            <person name="Yandell M."/>
            <person name="Tisserat N."/>
            <person name="Buell C.R."/>
        </authorList>
    </citation>
    <scope>NUCLEOTIDE SEQUENCE</scope>
    <source>
        <strain evidence="10">DAOM:BR144</strain>
    </source>
</reference>
<organism evidence="9 10">
    <name type="scientific">Globisporangium ultimum (strain ATCC 200006 / CBS 805.95 / DAOM BR144)</name>
    <name type="common">Pythium ultimum</name>
    <dbReference type="NCBI Taxonomy" id="431595"/>
    <lineage>
        <taxon>Eukaryota</taxon>
        <taxon>Sar</taxon>
        <taxon>Stramenopiles</taxon>
        <taxon>Oomycota</taxon>
        <taxon>Peronosporomycetes</taxon>
        <taxon>Pythiales</taxon>
        <taxon>Pythiaceae</taxon>
        <taxon>Globisporangium</taxon>
    </lineage>
</organism>
<keyword evidence="2 4" id="KW-0863">Zinc-finger</keyword>
<dbReference type="VEuPathDB" id="FungiDB:PYU1_G006941"/>
<name>K3WPR4_GLOUD</name>
<proteinExistence type="predicted"/>
<dbReference type="PROSITE" id="PS51058">
    <property type="entry name" value="ZF_CXXC"/>
    <property type="match status" value="1"/>
</dbReference>
<evidence type="ECO:0008006" key="11">
    <source>
        <dbReference type="Google" id="ProtNLM"/>
    </source>
</evidence>
<dbReference type="eggNOG" id="KOG1633">
    <property type="taxonomic scope" value="Eukaryota"/>
</dbReference>
<dbReference type="STRING" id="431595.K3WPR4"/>
<dbReference type="PROSITE" id="PS50157">
    <property type="entry name" value="ZINC_FINGER_C2H2_2"/>
    <property type="match status" value="1"/>
</dbReference>
<evidence type="ECO:0000256" key="1">
    <source>
        <dbReference type="ARBA" id="ARBA00022723"/>
    </source>
</evidence>
<dbReference type="InParanoid" id="K3WPR4"/>
<evidence type="ECO:0000256" key="3">
    <source>
        <dbReference type="ARBA" id="ARBA00022833"/>
    </source>
</evidence>
<evidence type="ECO:0000313" key="10">
    <source>
        <dbReference type="Proteomes" id="UP000019132"/>
    </source>
</evidence>
<keyword evidence="3" id="KW-0862">Zinc</keyword>
<dbReference type="EMBL" id="GL376560">
    <property type="status" value="NOT_ANNOTATED_CDS"/>
    <property type="molecule type" value="Genomic_DNA"/>
</dbReference>